<feature type="compositionally biased region" description="Basic residues" evidence="1">
    <location>
        <begin position="439"/>
        <end position="450"/>
    </location>
</feature>
<evidence type="ECO:0000313" key="4">
    <source>
        <dbReference type="Proteomes" id="UP001519460"/>
    </source>
</evidence>
<dbReference type="PROSITE" id="PS50003">
    <property type="entry name" value="PH_DOMAIN"/>
    <property type="match status" value="1"/>
</dbReference>
<dbReference type="InterPro" id="IPR011993">
    <property type="entry name" value="PH-like_dom_sf"/>
</dbReference>
<keyword evidence="4" id="KW-1185">Reference proteome</keyword>
<sequence length="490" mass="54124">MHGYLHRKTFNDQWPSPACADGGQPDGCLYCYLTPDDRVTVDVTDLDGYSVTSLEDKFPGQRFVIHLDHEDYISVYLSASSREELEEWHQALTSAIQVTPRTNGHDHQEEDPGAAGARGGRVTEERVLSVKQKLLAEVLRQKQELEKKQATRLANKKQLSLDDSEVGSPPATPPTPTGEQICTLTRLRQRRMSTQIKMDTLQRQIQTNGHKKSRFHFGKKKGDETPPKHNPDIVEQLKTLSDHLSEIDRDLVQNGAVTLDRAHAHRKLQMPGLRHSYDLESSTLHEGGKTLPRANGVDGILSEESGITRSNSLKSSMQKLAHRTFARAGWRAKKSSQGESVDKDDADDRTHGSTSHDNGNSDAPDVVDLSHRLMRTWPARDSSNDSAGDEQNGGGGSEALTFLPPPSSFNGDEYSPVSSPRSARSTGSASGASSDQGHHRSNASHLHRHHVDLNNMFPLKSPRRQVDPGAMANIEAFEELSRQILGEEAS</sequence>
<comment type="caution">
    <text evidence="3">The sequence shown here is derived from an EMBL/GenBank/DDBJ whole genome shotgun (WGS) entry which is preliminary data.</text>
</comment>
<feature type="domain" description="PH" evidence="2">
    <location>
        <begin position="63"/>
        <end position="97"/>
    </location>
</feature>
<feature type="region of interest" description="Disordered" evidence="1">
    <location>
        <begin position="204"/>
        <end position="231"/>
    </location>
</feature>
<gene>
    <name evidence="3" type="ORF">BaRGS_00014637</name>
</gene>
<dbReference type="Gene3D" id="2.30.29.30">
    <property type="entry name" value="Pleckstrin-homology domain (PH domain)/Phosphotyrosine-binding domain (PTB)"/>
    <property type="match status" value="1"/>
</dbReference>
<protein>
    <recommendedName>
        <fullName evidence="2">PH domain-containing protein</fullName>
    </recommendedName>
</protein>
<reference evidence="3 4" key="1">
    <citation type="journal article" date="2023" name="Sci. Data">
        <title>Genome assembly of the Korean intertidal mud-creeper Batillaria attramentaria.</title>
        <authorList>
            <person name="Patra A.K."/>
            <person name="Ho P.T."/>
            <person name="Jun S."/>
            <person name="Lee S.J."/>
            <person name="Kim Y."/>
            <person name="Won Y.J."/>
        </authorList>
    </citation>
    <scope>NUCLEOTIDE SEQUENCE [LARGE SCALE GENOMIC DNA]</scope>
    <source>
        <strain evidence="3">Wonlab-2016</strain>
    </source>
</reference>
<feature type="compositionally biased region" description="Basic and acidic residues" evidence="1">
    <location>
        <begin position="220"/>
        <end position="231"/>
    </location>
</feature>
<evidence type="ECO:0000313" key="3">
    <source>
        <dbReference type="EMBL" id="KAK7494164.1"/>
    </source>
</evidence>
<feature type="compositionally biased region" description="Low complexity" evidence="1">
    <location>
        <begin position="418"/>
        <end position="434"/>
    </location>
</feature>
<feature type="region of interest" description="Disordered" evidence="1">
    <location>
        <begin position="149"/>
        <end position="180"/>
    </location>
</feature>
<dbReference type="AlphaFoldDB" id="A0ABD0L409"/>
<dbReference type="InterPro" id="IPR001849">
    <property type="entry name" value="PH_domain"/>
</dbReference>
<proteinExistence type="predicted"/>
<name>A0ABD0L409_9CAEN</name>
<feature type="compositionally biased region" description="Basic and acidic residues" evidence="1">
    <location>
        <begin position="340"/>
        <end position="351"/>
    </location>
</feature>
<accession>A0ABD0L409</accession>
<organism evidence="3 4">
    <name type="scientific">Batillaria attramentaria</name>
    <dbReference type="NCBI Taxonomy" id="370345"/>
    <lineage>
        <taxon>Eukaryota</taxon>
        <taxon>Metazoa</taxon>
        <taxon>Spiralia</taxon>
        <taxon>Lophotrochozoa</taxon>
        <taxon>Mollusca</taxon>
        <taxon>Gastropoda</taxon>
        <taxon>Caenogastropoda</taxon>
        <taxon>Sorbeoconcha</taxon>
        <taxon>Cerithioidea</taxon>
        <taxon>Batillariidae</taxon>
        <taxon>Batillaria</taxon>
    </lineage>
</organism>
<feature type="region of interest" description="Disordered" evidence="1">
    <location>
        <begin position="378"/>
        <end position="465"/>
    </location>
</feature>
<feature type="compositionally biased region" description="Basic residues" evidence="1">
    <location>
        <begin position="209"/>
        <end position="219"/>
    </location>
</feature>
<evidence type="ECO:0000256" key="1">
    <source>
        <dbReference type="SAM" id="MobiDB-lite"/>
    </source>
</evidence>
<feature type="region of interest" description="Disordered" evidence="1">
    <location>
        <begin position="328"/>
        <end position="366"/>
    </location>
</feature>
<dbReference type="SUPFAM" id="SSF50729">
    <property type="entry name" value="PH domain-like"/>
    <property type="match status" value="1"/>
</dbReference>
<dbReference type="Proteomes" id="UP001519460">
    <property type="component" value="Unassembled WGS sequence"/>
</dbReference>
<feature type="region of interest" description="Disordered" evidence="1">
    <location>
        <begin position="100"/>
        <end position="122"/>
    </location>
</feature>
<feature type="compositionally biased region" description="Polar residues" evidence="1">
    <location>
        <begin position="352"/>
        <end position="361"/>
    </location>
</feature>
<evidence type="ECO:0000259" key="2">
    <source>
        <dbReference type="PROSITE" id="PS50003"/>
    </source>
</evidence>
<dbReference type="EMBL" id="JACVVK020000086">
    <property type="protein sequence ID" value="KAK7494164.1"/>
    <property type="molecule type" value="Genomic_DNA"/>
</dbReference>